<name>A0A517PIU9_9PLAN</name>
<dbReference type="PANTHER" id="PTHR42693">
    <property type="entry name" value="ARYLSULFATASE FAMILY MEMBER"/>
    <property type="match status" value="1"/>
</dbReference>
<proteinExistence type="inferred from homology"/>
<keyword evidence="4" id="KW-0732">Signal</keyword>
<feature type="region of interest" description="Disordered" evidence="7">
    <location>
        <begin position="191"/>
        <end position="218"/>
    </location>
</feature>
<dbReference type="PANTHER" id="PTHR42693:SF42">
    <property type="entry name" value="ARYLSULFATASE G"/>
    <property type="match status" value="1"/>
</dbReference>
<evidence type="ECO:0000259" key="8">
    <source>
        <dbReference type="Pfam" id="PF00884"/>
    </source>
</evidence>
<dbReference type="InterPro" id="IPR017850">
    <property type="entry name" value="Alkaline_phosphatase_core_sf"/>
</dbReference>
<dbReference type="InterPro" id="IPR000917">
    <property type="entry name" value="Sulfatase_N"/>
</dbReference>
<accession>A0A517PIU9</accession>
<dbReference type="GO" id="GO:0004065">
    <property type="term" value="F:arylsulfatase activity"/>
    <property type="evidence" value="ECO:0007669"/>
    <property type="project" value="TreeGrafter"/>
</dbReference>
<evidence type="ECO:0000256" key="2">
    <source>
        <dbReference type="ARBA" id="ARBA00008779"/>
    </source>
</evidence>
<dbReference type="Proteomes" id="UP000320421">
    <property type="component" value="Chromosome"/>
</dbReference>
<protein>
    <submittedName>
        <fullName evidence="9">Sulfatase</fullName>
    </submittedName>
</protein>
<evidence type="ECO:0000256" key="1">
    <source>
        <dbReference type="ARBA" id="ARBA00001913"/>
    </source>
</evidence>
<reference evidence="9 10" key="1">
    <citation type="submission" date="2019-02" db="EMBL/GenBank/DDBJ databases">
        <title>Deep-cultivation of Planctomycetes and their phenomic and genomic characterization uncovers novel biology.</title>
        <authorList>
            <person name="Wiegand S."/>
            <person name="Jogler M."/>
            <person name="Boedeker C."/>
            <person name="Pinto D."/>
            <person name="Vollmers J."/>
            <person name="Rivas-Marin E."/>
            <person name="Kohn T."/>
            <person name="Peeters S.H."/>
            <person name="Heuer A."/>
            <person name="Rast P."/>
            <person name="Oberbeckmann S."/>
            <person name="Bunk B."/>
            <person name="Jeske O."/>
            <person name="Meyerdierks A."/>
            <person name="Storesund J.E."/>
            <person name="Kallscheuer N."/>
            <person name="Luecker S."/>
            <person name="Lage O.M."/>
            <person name="Pohl T."/>
            <person name="Merkel B.J."/>
            <person name="Hornburger P."/>
            <person name="Mueller R.-W."/>
            <person name="Bruemmer F."/>
            <person name="Labrenz M."/>
            <person name="Spormann A.M."/>
            <person name="Op den Camp H."/>
            <person name="Overmann J."/>
            <person name="Amann R."/>
            <person name="Jetten M.S.M."/>
            <person name="Mascher T."/>
            <person name="Medema M.H."/>
            <person name="Devos D.P."/>
            <person name="Kaster A.-K."/>
            <person name="Ovreas L."/>
            <person name="Rohde M."/>
            <person name="Galperin M.Y."/>
            <person name="Jogler C."/>
        </authorList>
    </citation>
    <scope>NUCLEOTIDE SEQUENCE [LARGE SCALE GENOMIC DNA]</scope>
    <source>
        <strain evidence="9 10">HG66A1</strain>
    </source>
</reference>
<dbReference type="Pfam" id="PF00884">
    <property type="entry name" value="Sulfatase"/>
    <property type="match status" value="1"/>
</dbReference>
<sequence length="462" mass="51908">MGMKKAFVVSFEQLPAFLLGCYGHQWIETPNFDRLASQSVVFDQHFANDLTSRGNTFPWWTGQTVPTQNNSSASETACFVSRLKAQGVLSTLLLETEADVGRSASMREQEPFFNQFDDVTTVTGKNGYELSEADSPFARLIQTALERLPDWMASPDDQLIWLRSEGVPPLPLAPEFYATLYLDEVLDQGDDTEEESEFVADELPLEPAEEGDSEEELDDALDLEEDDDWEELISAVVALFQSPEEWGDLDDDERRMARAVYAGYVTLLDQWLGRFLDSLHEYAEQHSILLIVTAARGGSSLLGPVRDAEDWGLFEETTHVPLLIFNSGNQQQGNRRQFLSQSADIPATLSAWWSLESTENMIGGTDLLALITGQEEMSEPVIHAASDEAVAIRTPEFYYLQRRDKQPSDAEHETHPLPETAPVQLYQKPSDRWDVYEQHSQHPETVAAFAELLNEKQTGSTS</sequence>
<dbReference type="InterPro" id="IPR050738">
    <property type="entry name" value="Sulfatase"/>
</dbReference>
<dbReference type="SUPFAM" id="SSF53649">
    <property type="entry name" value="Alkaline phosphatase-like"/>
    <property type="match status" value="1"/>
</dbReference>
<comment type="similarity">
    <text evidence="2">Belongs to the sulfatase family.</text>
</comment>
<evidence type="ECO:0000256" key="5">
    <source>
        <dbReference type="ARBA" id="ARBA00022801"/>
    </source>
</evidence>
<evidence type="ECO:0000256" key="6">
    <source>
        <dbReference type="ARBA" id="ARBA00022837"/>
    </source>
</evidence>
<dbReference type="OrthoDB" id="265007at2"/>
<dbReference type="Gene3D" id="3.40.720.10">
    <property type="entry name" value="Alkaline Phosphatase, subunit A"/>
    <property type="match status" value="1"/>
</dbReference>
<keyword evidence="3" id="KW-0479">Metal-binding</keyword>
<keyword evidence="6" id="KW-0106">Calcium</keyword>
<gene>
    <name evidence="9" type="ORF">HG66A1_10820</name>
</gene>
<dbReference type="EMBL" id="CP036266">
    <property type="protein sequence ID" value="QDT19317.1"/>
    <property type="molecule type" value="Genomic_DNA"/>
</dbReference>
<comment type="cofactor">
    <cofactor evidence="1">
        <name>Ca(2+)</name>
        <dbReference type="ChEBI" id="CHEBI:29108"/>
    </cofactor>
</comment>
<feature type="region of interest" description="Disordered" evidence="7">
    <location>
        <begin position="404"/>
        <end position="425"/>
    </location>
</feature>
<evidence type="ECO:0000256" key="4">
    <source>
        <dbReference type="ARBA" id="ARBA00022729"/>
    </source>
</evidence>
<organism evidence="9 10">
    <name type="scientific">Gimesia chilikensis</name>
    <dbReference type="NCBI Taxonomy" id="2605989"/>
    <lineage>
        <taxon>Bacteria</taxon>
        <taxon>Pseudomonadati</taxon>
        <taxon>Planctomycetota</taxon>
        <taxon>Planctomycetia</taxon>
        <taxon>Planctomycetales</taxon>
        <taxon>Planctomycetaceae</taxon>
        <taxon>Gimesia</taxon>
    </lineage>
</organism>
<evidence type="ECO:0000256" key="3">
    <source>
        <dbReference type="ARBA" id="ARBA00022723"/>
    </source>
</evidence>
<keyword evidence="10" id="KW-1185">Reference proteome</keyword>
<evidence type="ECO:0000256" key="7">
    <source>
        <dbReference type="SAM" id="MobiDB-lite"/>
    </source>
</evidence>
<keyword evidence="5" id="KW-0378">Hydrolase</keyword>
<feature type="compositionally biased region" description="Basic and acidic residues" evidence="7">
    <location>
        <begin position="404"/>
        <end position="416"/>
    </location>
</feature>
<evidence type="ECO:0000313" key="10">
    <source>
        <dbReference type="Proteomes" id="UP000320421"/>
    </source>
</evidence>
<feature type="domain" description="Sulfatase N-terminal" evidence="8">
    <location>
        <begin position="8"/>
        <end position="352"/>
    </location>
</feature>
<dbReference type="GO" id="GO:0046872">
    <property type="term" value="F:metal ion binding"/>
    <property type="evidence" value="ECO:0007669"/>
    <property type="project" value="UniProtKB-KW"/>
</dbReference>
<dbReference type="AlphaFoldDB" id="A0A517PIU9"/>
<evidence type="ECO:0000313" key="9">
    <source>
        <dbReference type="EMBL" id="QDT19317.1"/>
    </source>
</evidence>